<dbReference type="Pfam" id="PF00487">
    <property type="entry name" value="FA_desaturase"/>
    <property type="match status" value="1"/>
</dbReference>
<accession>A0A1I2JRR0</accession>
<dbReference type="GO" id="GO:0016020">
    <property type="term" value="C:membrane"/>
    <property type="evidence" value="ECO:0007669"/>
    <property type="project" value="TreeGrafter"/>
</dbReference>
<name>A0A1I2JRR0_9GAMM</name>
<evidence type="ECO:0000313" key="4">
    <source>
        <dbReference type="Proteomes" id="UP000199771"/>
    </source>
</evidence>
<dbReference type="STRING" id="1076937.SAMN04488120_10952"/>
<dbReference type="GO" id="GO:0008610">
    <property type="term" value="P:lipid biosynthetic process"/>
    <property type="evidence" value="ECO:0007669"/>
    <property type="project" value="UniProtKB-ARBA"/>
</dbReference>
<keyword evidence="1" id="KW-1133">Transmembrane helix</keyword>
<dbReference type="RefSeq" id="WP_091534348.1">
    <property type="nucleotide sequence ID" value="NZ_FOOC01000009.1"/>
</dbReference>
<dbReference type="PANTHER" id="PTHR19353:SF19">
    <property type="entry name" value="DELTA(5) FATTY ACID DESATURASE C-RELATED"/>
    <property type="match status" value="1"/>
</dbReference>
<feature type="transmembrane region" description="Helical" evidence="1">
    <location>
        <begin position="53"/>
        <end position="70"/>
    </location>
</feature>
<keyword evidence="1" id="KW-0812">Transmembrane</keyword>
<dbReference type="InterPro" id="IPR012171">
    <property type="entry name" value="Fatty_acid_desaturase"/>
</dbReference>
<dbReference type="InterPro" id="IPR005804">
    <property type="entry name" value="FA_desaturase_dom"/>
</dbReference>
<feature type="transmembrane region" description="Helical" evidence="1">
    <location>
        <begin position="26"/>
        <end position="46"/>
    </location>
</feature>
<proteinExistence type="predicted"/>
<dbReference type="OrthoDB" id="9796486at2"/>
<dbReference type="EMBL" id="FOOC01000009">
    <property type="protein sequence ID" value="SFF56838.1"/>
    <property type="molecule type" value="Genomic_DNA"/>
</dbReference>
<dbReference type="Proteomes" id="UP000199771">
    <property type="component" value="Unassembled WGS sequence"/>
</dbReference>
<dbReference type="AlphaFoldDB" id="A0A1I2JRR0"/>
<dbReference type="PANTHER" id="PTHR19353">
    <property type="entry name" value="FATTY ACID DESATURASE 2"/>
    <property type="match status" value="1"/>
</dbReference>
<evidence type="ECO:0000313" key="3">
    <source>
        <dbReference type="EMBL" id="SFF56838.1"/>
    </source>
</evidence>
<sequence>MLRLPVERLSAEDRAALARLTHMDGIAWPTVTLWAVLTATFLGVYVTAALGGLPLWVGLILNTVVGYVAFAVAHDGIHRAIARHRGLNDAIAQLGVLLVVPYVDLRLFRWGHSLHHRHTSGPGDPDRAFHGRTWTLPLRWMFIDLAYFWHAVCHGDATSAPYLRRSLWMAAISLGLIVVLTLAGYGLEVLMLWFIPSRLIQLALGFSFFWLPHVPHTVSQDENFTRATTMRFGYERLLGPLLQGQHYHLVHHLFPTAPFYNNERIWRIIAPLLTDHDLVVQHGLAIQPVIYPAGAPRPLGVAEPGVRG</sequence>
<evidence type="ECO:0000256" key="1">
    <source>
        <dbReference type="SAM" id="Phobius"/>
    </source>
</evidence>
<keyword evidence="1" id="KW-0472">Membrane</keyword>
<protein>
    <submittedName>
        <fullName evidence="3">Fatty acid desaturase</fullName>
    </submittedName>
</protein>
<keyword evidence="4" id="KW-1185">Reference proteome</keyword>
<gene>
    <name evidence="3" type="ORF">SAMN04488120_10952</name>
</gene>
<dbReference type="GO" id="GO:0016717">
    <property type="term" value="F:oxidoreductase activity, acting on paired donors, with oxidation of a pair of donors resulting in the reduction of molecular oxygen to two molecules of water"/>
    <property type="evidence" value="ECO:0007669"/>
    <property type="project" value="TreeGrafter"/>
</dbReference>
<evidence type="ECO:0000259" key="2">
    <source>
        <dbReference type="Pfam" id="PF00487"/>
    </source>
</evidence>
<organism evidence="3 4">
    <name type="scientific">Fontimonas thermophila</name>
    <dbReference type="NCBI Taxonomy" id="1076937"/>
    <lineage>
        <taxon>Bacteria</taxon>
        <taxon>Pseudomonadati</taxon>
        <taxon>Pseudomonadota</taxon>
        <taxon>Gammaproteobacteria</taxon>
        <taxon>Nevskiales</taxon>
        <taxon>Nevskiaceae</taxon>
        <taxon>Fontimonas</taxon>
    </lineage>
</organism>
<feature type="transmembrane region" description="Helical" evidence="1">
    <location>
        <begin position="167"/>
        <end position="187"/>
    </location>
</feature>
<feature type="domain" description="Fatty acid desaturase" evidence="2">
    <location>
        <begin position="53"/>
        <end position="281"/>
    </location>
</feature>
<reference evidence="3 4" key="1">
    <citation type="submission" date="2016-10" db="EMBL/GenBank/DDBJ databases">
        <authorList>
            <person name="de Groot N.N."/>
        </authorList>
    </citation>
    <scope>NUCLEOTIDE SEQUENCE [LARGE SCALE GENOMIC DNA]</scope>
    <source>
        <strain evidence="3 4">DSM 23609</strain>
    </source>
</reference>